<protein>
    <submittedName>
        <fullName evidence="1">Uncharacterized protein</fullName>
    </submittedName>
</protein>
<reference evidence="1 2" key="1">
    <citation type="submission" date="2015-12" db="EMBL/GenBank/DDBJ databases">
        <title>Draft genome sequence of Moniliophthora roreri, the causal agent of frosty pod rot of cacao.</title>
        <authorList>
            <person name="Aime M.C."/>
            <person name="Diaz-Valderrama J.R."/>
            <person name="Kijpornyongpan T."/>
            <person name="Phillips-Mora W."/>
        </authorList>
    </citation>
    <scope>NUCLEOTIDE SEQUENCE [LARGE SCALE GENOMIC DNA]</scope>
    <source>
        <strain evidence="1 2">MCA 2952</strain>
    </source>
</reference>
<gene>
    <name evidence="1" type="ORF">WG66_5928</name>
</gene>
<dbReference type="AlphaFoldDB" id="A0A0W0FYX6"/>
<dbReference type="Proteomes" id="UP000054988">
    <property type="component" value="Unassembled WGS sequence"/>
</dbReference>
<comment type="caution">
    <text evidence="1">The sequence shown here is derived from an EMBL/GenBank/DDBJ whole genome shotgun (WGS) entry which is preliminary data.</text>
</comment>
<evidence type="ECO:0000313" key="1">
    <source>
        <dbReference type="EMBL" id="KTB41488.1"/>
    </source>
</evidence>
<sequence>MIRTLVYDSLRLGQTWGKSDSFKLTGGSLEQPDDWAEGMDRCRNGSCHGLLWVLAEGSSGASIFGLVPMSDFRPEIGFNKD</sequence>
<dbReference type="EMBL" id="LATX01001452">
    <property type="protein sequence ID" value="KTB41488.1"/>
    <property type="molecule type" value="Genomic_DNA"/>
</dbReference>
<evidence type="ECO:0000313" key="2">
    <source>
        <dbReference type="Proteomes" id="UP000054988"/>
    </source>
</evidence>
<accession>A0A0W0FYX6</accession>
<organism evidence="1 2">
    <name type="scientific">Moniliophthora roreri</name>
    <name type="common">Frosty pod rot fungus</name>
    <name type="synonym">Monilia roreri</name>
    <dbReference type="NCBI Taxonomy" id="221103"/>
    <lineage>
        <taxon>Eukaryota</taxon>
        <taxon>Fungi</taxon>
        <taxon>Dikarya</taxon>
        <taxon>Basidiomycota</taxon>
        <taxon>Agaricomycotina</taxon>
        <taxon>Agaricomycetes</taxon>
        <taxon>Agaricomycetidae</taxon>
        <taxon>Agaricales</taxon>
        <taxon>Marasmiineae</taxon>
        <taxon>Marasmiaceae</taxon>
        <taxon>Moniliophthora</taxon>
    </lineage>
</organism>
<name>A0A0W0FYX6_MONRR</name>
<proteinExistence type="predicted"/>